<dbReference type="InterPro" id="IPR044039">
    <property type="entry name" value="DUF5745"/>
</dbReference>
<feature type="coiled-coil region" evidence="1">
    <location>
        <begin position="616"/>
        <end position="651"/>
    </location>
</feature>
<dbReference type="EMBL" id="CASHTH010000074">
    <property type="protein sequence ID" value="CAI7990489.1"/>
    <property type="molecule type" value="Genomic_DNA"/>
</dbReference>
<dbReference type="AlphaFoldDB" id="A0AA35QSM3"/>
<evidence type="ECO:0000256" key="2">
    <source>
        <dbReference type="SAM" id="MobiDB-lite"/>
    </source>
</evidence>
<accession>A0AA35QSM3</accession>
<dbReference type="Pfam" id="PF19016">
    <property type="entry name" value="DUF5745"/>
    <property type="match status" value="1"/>
</dbReference>
<keyword evidence="1" id="KW-0175">Coiled coil</keyword>
<feature type="compositionally biased region" description="Basic and acidic residues" evidence="2">
    <location>
        <begin position="466"/>
        <end position="476"/>
    </location>
</feature>
<feature type="domain" description="DUF5745" evidence="3">
    <location>
        <begin position="54"/>
        <end position="102"/>
    </location>
</feature>
<feature type="compositionally biased region" description="Basic and acidic residues" evidence="2">
    <location>
        <begin position="150"/>
        <end position="160"/>
    </location>
</feature>
<comment type="caution">
    <text evidence="4">The sequence shown here is derived from an EMBL/GenBank/DDBJ whole genome shotgun (WGS) entry which is preliminary data.</text>
</comment>
<dbReference type="Proteomes" id="UP001174909">
    <property type="component" value="Unassembled WGS sequence"/>
</dbReference>
<dbReference type="GO" id="GO:0005813">
    <property type="term" value="C:centrosome"/>
    <property type="evidence" value="ECO:0007669"/>
    <property type="project" value="InterPro"/>
</dbReference>
<name>A0AA35QSM3_GEOBA</name>
<reference evidence="4" key="1">
    <citation type="submission" date="2023-03" db="EMBL/GenBank/DDBJ databases">
        <authorList>
            <person name="Steffen K."/>
            <person name="Cardenas P."/>
        </authorList>
    </citation>
    <scope>NUCLEOTIDE SEQUENCE</scope>
</reference>
<keyword evidence="5" id="KW-1185">Reference proteome</keyword>
<feature type="compositionally biased region" description="Polar residues" evidence="2">
    <location>
        <begin position="249"/>
        <end position="266"/>
    </location>
</feature>
<evidence type="ECO:0000313" key="5">
    <source>
        <dbReference type="Proteomes" id="UP001174909"/>
    </source>
</evidence>
<dbReference type="PANTHER" id="PTHR22545:SF0">
    <property type="entry name" value="CENTROSOMAL PROTEIN OF 95 KDA"/>
    <property type="match status" value="1"/>
</dbReference>
<dbReference type="PANTHER" id="PTHR22545">
    <property type="entry name" value="CENTROSOMAL PROTEIN OF 95 KDA"/>
    <property type="match status" value="1"/>
</dbReference>
<feature type="region of interest" description="Disordered" evidence="2">
    <location>
        <begin position="234"/>
        <end position="476"/>
    </location>
</feature>
<proteinExistence type="predicted"/>
<protein>
    <submittedName>
        <fullName evidence="4">Centrosomal protein of 95 kDa</fullName>
    </submittedName>
</protein>
<evidence type="ECO:0000256" key="1">
    <source>
        <dbReference type="SAM" id="Coils"/>
    </source>
</evidence>
<feature type="region of interest" description="Disordered" evidence="2">
    <location>
        <begin position="150"/>
        <end position="172"/>
    </location>
</feature>
<evidence type="ECO:0000313" key="4">
    <source>
        <dbReference type="EMBL" id="CAI7990489.1"/>
    </source>
</evidence>
<dbReference type="InterPro" id="IPR026619">
    <property type="entry name" value="CEP95"/>
</dbReference>
<organism evidence="4 5">
    <name type="scientific">Geodia barretti</name>
    <name type="common">Barrett's horny sponge</name>
    <dbReference type="NCBI Taxonomy" id="519541"/>
    <lineage>
        <taxon>Eukaryota</taxon>
        <taxon>Metazoa</taxon>
        <taxon>Porifera</taxon>
        <taxon>Demospongiae</taxon>
        <taxon>Heteroscleromorpha</taxon>
        <taxon>Tetractinellida</taxon>
        <taxon>Astrophorina</taxon>
        <taxon>Geodiidae</taxon>
        <taxon>Geodia</taxon>
    </lineage>
</organism>
<sequence length="731" mass="81476">MDVPTSSQVTGVANTLLRQAGLPRVVHGIEQCGSVLFGQLYEALTGARPPGGGESEAERCQAVVDAFSEQLAPHVSLEHIRGRDLASRDPITIINLLDIFSGQCRVCLSASILLSSYTHSLSLHFLLVSLCVNLLNYSVLFHVPTVRRDPQSLHRDRDTTTDDDDHPSNLLPDQGLGIVLQDEIGDSAQHHTLFSSSYSTNSTAELLRPVPPVHIYHLTPPPSLTIMSLTPSTIDQSETAPPTGEGVGTDNSSSTWRSSKGQLATPSTPPPETRLLNSPLHHSTPRPHPSRSRIPPPPPSVTSFPLEKPARVQQPSSFPPLPLPSASPSESLTSSCTEAGKDTEEEEGGETTLTNTLREQEVENPNSILEQDPGNGTAEENHTPVSSTPEPTPSPSGGRKIGPPTPGEKERRDILSSLYQRYLEAAGPSQSRCRQKKTMTGVYRQPSRKRGVKPGGQRSGTLASSRAKDDSREDKKKLGVTSDLFPVVEASLPVCPVSMETVKDLWRKQLRQITTLTKPTPSHPHRVDQQIEAMGRKHSALLESLKKEVDHTRRLRGQEEARAQQRAVRAKLETKRQATARARRYFRDYELELKAKLQKKRTNEELVFRRAFEDGLALLKEREREVRRMAKEKKEQQKERLRRDLEAMEQYYSDQFSMLAESLARERDNSSARDKARAKLSGQLGREMRQTLEREVRDLQTCLDRDDDVTHFRELDAQQLRLALHHLLTPL</sequence>
<dbReference type="GO" id="GO:0000922">
    <property type="term" value="C:spindle pole"/>
    <property type="evidence" value="ECO:0007669"/>
    <property type="project" value="InterPro"/>
</dbReference>
<evidence type="ECO:0000259" key="3">
    <source>
        <dbReference type="Pfam" id="PF19016"/>
    </source>
</evidence>
<feature type="compositionally biased region" description="Low complexity" evidence="2">
    <location>
        <begin position="326"/>
        <end position="338"/>
    </location>
</feature>
<gene>
    <name evidence="4" type="ORF">GBAR_LOCUS494</name>
</gene>